<name>A0A832HZG5_UNCEI</name>
<gene>
    <name evidence="2" type="ORF">ENR23_02240</name>
</gene>
<proteinExistence type="predicted"/>
<dbReference type="AlphaFoldDB" id="A0A832HZG5"/>
<organism evidence="2">
    <name type="scientific">Eiseniibacteriota bacterium</name>
    <dbReference type="NCBI Taxonomy" id="2212470"/>
    <lineage>
        <taxon>Bacteria</taxon>
        <taxon>Candidatus Eiseniibacteriota</taxon>
    </lineage>
</organism>
<sequence>MRRIVLPHCSRVAREALPGRRRPASDSCKTIRQSLHLFGRVGRIGGCRARRAERPAHTPGPRRRTTPVDCSEVLQQLSDYLDEEAREALCREIEAHLSRCHDCQVQVDTIRKTIVLYQNDRAVEMPLRVSQTLEAVLAREYERPSDGDAR</sequence>
<evidence type="ECO:0000259" key="1">
    <source>
        <dbReference type="Pfam" id="PF13490"/>
    </source>
</evidence>
<feature type="domain" description="Putative zinc-finger" evidence="1">
    <location>
        <begin position="70"/>
        <end position="104"/>
    </location>
</feature>
<protein>
    <submittedName>
        <fullName evidence="2">Zf-HC2 domain-containing protein</fullName>
    </submittedName>
</protein>
<accession>A0A832HZG5</accession>
<dbReference type="Pfam" id="PF13490">
    <property type="entry name" value="zf-HC2"/>
    <property type="match status" value="1"/>
</dbReference>
<evidence type="ECO:0000313" key="2">
    <source>
        <dbReference type="EMBL" id="HGZ42242.1"/>
    </source>
</evidence>
<dbReference type="EMBL" id="DSQF01000003">
    <property type="protein sequence ID" value="HGZ42242.1"/>
    <property type="molecule type" value="Genomic_DNA"/>
</dbReference>
<comment type="caution">
    <text evidence="2">The sequence shown here is derived from an EMBL/GenBank/DDBJ whole genome shotgun (WGS) entry which is preliminary data.</text>
</comment>
<dbReference type="InterPro" id="IPR027383">
    <property type="entry name" value="Znf_put"/>
</dbReference>
<reference evidence="2" key="1">
    <citation type="journal article" date="2020" name="mSystems">
        <title>Genome- and Community-Level Interaction Insights into Carbon Utilization and Element Cycling Functions of Hydrothermarchaeota in Hydrothermal Sediment.</title>
        <authorList>
            <person name="Zhou Z."/>
            <person name="Liu Y."/>
            <person name="Xu W."/>
            <person name="Pan J."/>
            <person name="Luo Z.H."/>
            <person name="Li M."/>
        </authorList>
    </citation>
    <scope>NUCLEOTIDE SEQUENCE [LARGE SCALE GENOMIC DNA]</scope>
    <source>
        <strain evidence="2">SpSt-381</strain>
    </source>
</reference>